<keyword evidence="2" id="KW-0812">Transmembrane</keyword>
<feature type="transmembrane region" description="Helical" evidence="2">
    <location>
        <begin position="20"/>
        <end position="41"/>
    </location>
</feature>
<gene>
    <name evidence="3" type="ORF">CJF60_02925</name>
    <name evidence="4" type="ORF">CJJ23_03740</name>
</gene>
<feature type="region of interest" description="Disordered" evidence="1">
    <location>
        <begin position="66"/>
        <end position="88"/>
    </location>
</feature>
<evidence type="ECO:0000256" key="2">
    <source>
        <dbReference type="SAM" id="Phobius"/>
    </source>
</evidence>
<dbReference type="EMBL" id="NQMN01000002">
    <property type="protein sequence ID" value="PAF54666.1"/>
    <property type="molecule type" value="Genomic_DNA"/>
</dbReference>
<keyword evidence="2" id="KW-0472">Membrane</keyword>
<keyword evidence="2" id="KW-1133">Transmembrane helix</keyword>
<dbReference type="Proteomes" id="UP000217033">
    <property type="component" value="Unassembled WGS sequence"/>
</dbReference>
<protein>
    <submittedName>
        <fullName evidence="4">Uncharacterized protein</fullName>
    </submittedName>
</protein>
<dbReference type="OrthoDB" id="9896438at2"/>
<organism evidence="4 5">
    <name type="scientific">Mycoplasmopsis agassizii</name>
    <dbReference type="NCBI Taxonomy" id="33922"/>
    <lineage>
        <taxon>Bacteria</taxon>
        <taxon>Bacillati</taxon>
        <taxon>Mycoplasmatota</taxon>
        <taxon>Mycoplasmoidales</taxon>
        <taxon>Metamycoplasmataceae</taxon>
        <taxon>Mycoplasmopsis</taxon>
    </lineage>
</organism>
<evidence type="ECO:0000256" key="1">
    <source>
        <dbReference type="SAM" id="MobiDB-lite"/>
    </source>
</evidence>
<name>A0A1W1WYB0_9BACT</name>
<sequence>MLDLEKLTEEEEANTYGGAFLAIIAAIPAVVLAITSISNLFRSFTSNGSSSGAIKTKEFDYKWENEAPKASAESGSSKADNVPIYFGY</sequence>
<comment type="caution">
    <text evidence="4">The sequence shown here is derived from an EMBL/GenBank/DDBJ whole genome shotgun (WGS) entry which is preliminary data.</text>
</comment>
<keyword evidence="6" id="KW-1185">Reference proteome</keyword>
<dbReference type="Proteomes" id="UP000216943">
    <property type="component" value="Unassembled WGS sequence"/>
</dbReference>
<evidence type="ECO:0000313" key="3">
    <source>
        <dbReference type="EMBL" id="PAF54666.1"/>
    </source>
</evidence>
<dbReference type="STRING" id="33922.SAMN02745179_00216"/>
<reference evidence="5 6" key="2">
    <citation type="submission" date="2017-08" db="EMBL/GenBank/DDBJ databases">
        <authorList>
            <person name="Alvarez-Ponce D."/>
            <person name="Weitzman C.L."/>
            <person name="Tillett R.L."/>
            <person name="Sandmeier F.C."/>
            <person name="Tracy C.R."/>
        </authorList>
    </citation>
    <scope>NUCLEOTIDE SEQUENCE [LARGE SCALE GENOMIC DNA]</scope>
    <source>
        <strain evidence="5">723</strain>
        <strain evidence="3 6">PS6</strain>
    </source>
</reference>
<evidence type="ECO:0000313" key="6">
    <source>
        <dbReference type="Proteomes" id="UP000217033"/>
    </source>
</evidence>
<evidence type="ECO:0000313" key="5">
    <source>
        <dbReference type="Proteomes" id="UP000216943"/>
    </source>
</evidence>
<dbReference type="RefSeq" id="WP_084232004.1">
    <property type="nucleotide sequence ID" value="NZ_CP166874.1"/>
</dbReference>
<accession>A0A1W1WYB0</accession>
<dbReference type="EMBL" id="NQNY01000013">
    <property type="protein sequence ID" value="PAK21084.1"/>
    <property type="molecule type" value="Genomic_DNA"/>
</dbReference>
<evidence type="ECO:0000313" key="4">
    <source>
        <dbReference type="EMBL" id="PAK21084.1"/>
    </source>
</evidence>
<reference evidence="4" key="1">
    <citation type="submission" date="2017-08" db="EMBL/GenBank/DDBJ databases">
        <authorList>
            <person name="de Groot N.N."/>
        </authorList>
    </citation>
    <scope>NUCLEOTIDE SEQUENCE [LARGE SCALE GENOMIC DNA]</scope>
    <source>
        <strain evidence="4">723</strain>
    </source>
</reference>
<proteinExistence type="predicted"/>
<dbReference type="AlphaFoldDB" id="A0A1W1WYB0"/>